<feature type="region of interest" description="Disordered" evidence="1">
    <location>
        <begin position="165"/>
        <end position="237"/>
    </location>
</feature>
<protein>
    <submittedName>
        <fullName evidence="2">Uncharacterized protein</fullName>
    </submittedName>
</protein>
<feature type="compositionally biased region" description="Basic and acidic residues" evidence="1">
    <location>
        <begin position="225"/>
        <end position="237"/>
    </location>
</feature>
<dbReference type="OrthoDB" id="9908757at2759"/>
<gene>
    <name evidence="2" type="ORF">AGOR_G00146220</name>
</gene>
<comment type="caution">
    <text evidence="2">The sequence shown here is derived from an EMBL/GenBank/DDBJ whole genome shotgun (WGS) entry which is preliminary data.</text>
</comment>
<proteinExistence type="predicted"/>
<evidence type="ECO:0000313" key="2">
    <source>
        <dbReference type="EMBL" id="KAI1891675.1"/>
    </source>
</evidence>
<sequence length="237" mass="27439">MEDKSIEIFEGELGVQLKEEPPPKPVRLRRADGQSSKKKKEGPSSSRQLTRKPSKEKPRATPSQNSSDDENPWEGITLNRCLILAVIIILVSTGVNSMNDALQEYWEMEDGEGSTEEVDLRHDDVTQGSILEEAQDYLWDTLFWWRRGPQEDDEDLRGFRSKKKLARKRKINLDSEMDGDGEEPEKQLSEEEEEDKEDTGGGKRVKEKNGDGEEEEEIPRRKRRERDEARKREQRQG</sequence>
<dbReference type="Proteomes" id="UP000829720">
    <property type="component" value="Unassembled WGS sequence"/>
</dbReference>
<dbReference type="AlphaFoldDB" id="A0A8T3DAP4"/>
<accession>A0A8T3DAP4</accession>
<reference evidence="2" key="1">
    <citation type="submission" date="2021-01" db="EMBL/GenBank/DDBJ databases">
        <authorList>
            <person name="Zahm M."/>
            <person name="Roques C."/>
            <person name="Cabau C."/>
            <person name="Klopp C."/>
            <person name="Donnadieu C."/>
            <person name="Jouanno E."/>
            <person name="Lampietro C."/>
            <person name="Louis A."/>
            <person name="Herpin A."/>
            <person name="Echchiki A."/>
            <person name="Berthelot C."/>
            <person name="Parey E."/>
            <person name="Roest-Crollius H."/>
            <person name="Braasch I."/>
            <person name="Postlethwait J."/>
            <person name="Bobe J."/>
            <person name="Montfort J."/>
            <person name="Bouchez O."/>
            <person name="Begum T."/>
            <person name="Mejri S."/>
            <person name="Adams A."/>
            <person name="Chen W.-J."/>
            <person name="Guiguen Y."/>
        </authorList>
    </citation>
    <scope>NUCLEOTIDE SEQUENCE</scope>
    <source>
        <tissue evidence="2">Blood</tissue>
    </source>
</reference>
<keyword evidence="3" id="KW-1185">Reference proteome</keyword>
<dbReference type="Pfam" id="PF15312">
    <property type="entry name" value="JSRP"/>
    <property type="match status" value="1"/>
</dbReference>
<evidence type="ECO:0000313" key="3">
    <source>
        <dbReference type="Proteomes" id="UP000829720"/>
    </source>
</evidence>
<name>A0A8T3DAP4_9TELE</name>
<organism evidence="2 3">
    <name type="scientific">Albula goreensis</name>
    <dbReference type="NCBI Taxonomy" id="1534307"/>
    <lineage>
        <taxon>Eukaryota</taxon>
        <taxon>Metazoa</taxon>
        <taxon>Chordata</taxon>
        <taxon>Craniata</taxon>
        <taxon>Vertebrata</taxon>
        <taxon>Euteleostomi</taxon>
        <taxon>Actinopterygii</taxon>
        <taxon>Neopterygii</taxon>
        <taxon>Teleostei</taxon>
        <taxon>Albuliformes</taxon>
        <taxon>Albulidae</taxon>
        <taxon>Albula</taxon>
    </lineage>
</organism>
<feature type="region of interest" description="Disordered" evidence="1">
    <location>
        <begin position="1"/>
        <end position="72"/>
    </location>
</feature>
<dbReference type="EMBL" id="JAERUA010000013">
    <property type="protein sequence ID" value="KAI1891675.1"/>
    <property type="molecule type" value="Genomic_DNA"/>
</dbReference>
<evidence type="ECO:0000256" key="1">
    <source>
        <dbReference type="SAM" id="MobiDB-lite"/>
    </source>
</evidence>
<dbReference type="InterPro" id="IPR026178">
    <property type="entry name" value="JSRP1"/>
</dbReference>